<keyword evidence="4" id="KW-1185">Reference proteome</keyword>
<organism evidence="3 4">
    <name type="scientific">Marivirga sericea</name>
    <dbReference type="NCBI Taxonomy" id="1028"/>
    <lineage>
        <taxon>Bacteria</taxon>
        <taxon>Pseudomonadati</taxon>
        <taxon>Bacteroidota</taxon>
        <taxon>Cytophagia</taxon>
        <taxon>Cytophagales</taxon>
        <taxon>Marivirgaceae</taxon>
        <taxon>Marivirga</taxon>
    </lineage>
</organism>
<evidence type="ECO:0000256" key="1">
    <source>
        <dbReference type="ARBA" id="ARBA00022679"/>
    </source>
</evidence>
<dbReference type="PANTHER" id="PTHR43018:SF2">
    <property type="entry name" value="PHOSPHO-2-DEHYDRO-3-DEOXYHEPTONATE ALDOLASE"/>
    <property type="match status" value="1"/>
</dbReference>
<dbReference type="STRING" id="1028.SAMN05661096_02689"/>
<dbReference type="InterPro" id="IPR013785">
    <property type="entry name" value="Aldolase_TIM"/>
</dbReference>
<dbReference type="InterPro" id="IPR006268">
    <property type="entry name" value="DAHP_syn_2"/>
</dbReference>
<dbReference type="AlphaFoldDB" id="A0A1X7KEY3"/>
<dbReference type="RefSeq" id="WP_085517854.1">
    <property type="nucleotide sequence ID" value="NZ_FXAW01000005.1"/>
</dbReference>
<dbReference type="GO" id="GO:0009073">
    <property type="term" value="P:aromatic amino acid family biosynthetic process"/>
    <property type="evidence" value="ECO:0007669"/>
    <property type="project" value="InterPro"/>
</dbReference>
<accession>A0A1X7KEY3</accession>
<proteinExistence type="predicted"/>
<dbReference type="InterPro" id="IPR006218">
    <property type="entry name" value="DAHP1/KDSA"/>
</dbReference>
<keyword evidence="1" id="KW-0808">Transferase</keyword>
<dbReference type="GO" id="GO:0016832">
    <property type="term" value="F:aldehyde-lyase activity"/>
    <property type="evidence" value="ECO:0007669"/>
    <property type="project" value="InterPro"/>
</dbReference>
<evidence type="ECO:0000313" key="4">
    <source>
        <dbReference type="Proteomes" id="UP000193804"/>
    </source>
</evidence>
<dbReference type="NCBIfam" id="TIGR01361">
    <property type="entry name" value="DAHP_synth_Bsub"/>
    <property type="match status" value="1"/>
</dbReference>
<evidence type="ECO:0000259" key="2">
    <source>
        <dbReference type="Pfam" id="PF00793"/>
    </source>
</evidence>
<protein>
    <submittedName>
        <fullName evidence="3">3-deoxy-D-arabinoheptulosonate-7-phosphate synthase</fullName>
    </submittedName>
</protein>
<dbReference type="GO" id="GO:0016740">
    <property type="term" value="F:transferase activity"/>
    <property type="evidence" value="ECO:0007669"/>
    <property type="project" value="UniProtKB-KW"/>
</dbReference>
<dbReference type="SUPFAM" id="SSF51569">
    <property type="entry name" value="Aldolase"/>
    <property type="match status" value="1"/>
</dbReference>
<dbReference type="OrthoDB" id="9776934at2"/>
<name>A0A1X7KEY3_9BACT</name>
<dbReference type="NCBIfam" id="NF006421">
    <property type="entry name" value="PRK08673.1"/>
    <property type="match status" value="1"/>
</dbReference>
<dbReference type="Gene3D" id="3.20.20.70">
    <property type="entry name" value="Aldolase class I"/>
    <property type="match status" value="1"/>
</dbReference>
<dbReference type="InterPro" id="IPR052899">
    <property type="entry name" value="Class-I_DAHP_synthase"/>
</dbReference>
<sequence>MIIHLNKDIKSAEAAKIAEQIKAFHIHSEGTEVLITSSSVKELPSEVKGKTEEHWVFANDMQLASREYRKETREVQFGNVSIGGNTKNTILISGPCSVESEEQIQQSAELLKSLNLTTLRGGCYKPRTSPYSFQGLGLEGLHLLAKMREEHGLKVITEARDATHIDEVIEHSDIIQIGAKAMYDQGILRACAKANKPVLLKRGFGSTLQEFVQAAEFLLSGGNDQVVLCERGIRTFETKTRFTLDLCGVAYLQEYTNLPVILDPSHALGYRYGIEKLTKACVAMGVDGLLVEAHPNPSVAKSDAAQQLTHEALRALKTAIEPVAKSVGYNIV</sequence>
<dbReference type="NCBIfam" id="NF009239">
    <property type="entry name" value="PRK12595.1"/>
    <property type="match status" value="1"/>
</dbReference>
<evidence type="ECO:0000313" key="3">
    <source>
        <dbReference type="EMBL" id="SMG39845.1"/>
    </source>
</evidence>
<feature type="domain" description="DAHP synthetase I/KDSA" evidence="2">
    <location>
        <begin position="79"/>
        <end position="320"/>
    </location>
</feature>
<dbReference type="Proteomes" id="UP000193804">
    <property type="component" value="Unassembled WGS sequence"/>
</dbReference>
<dbReference type="PANTHER" id="PTHR43018">
    <property type="entry name" value="PHOSPHO-2-DEHYDRO-3-DEOXYHEPTONATE ALDOLASE"/>
    <property type="match status" value="1"/>
</dbReference>
<gene>
    <name evidence="3" type="ORF">SAMN05661096_02689</name>
</gene>
<dbReference type="EMBL" id="FXAW01000005">
    <property type="protein sequence ID" value="SMG39845.1"/>
    <property type="molecule type" value="Genomic_DNA"/>
</dbReference>
<reference evidence="4" key="1">
    <citation type="submission" date="2017-04" db="EMBL/GenBank/DDBJ databases">
        <authorList>
            <person name="Varghese N."/>
            <person name="Submissions S."/>
        </authorList>
    </citation>
    <scope>NUCLEOTIDE SEQUENCE [LARGE SCALE GENOMIC DNA]</scope>
    <source>
        <strain evidence="4">DSM 4125</strain>
    </source>
</reference>
<dbReference type="Pfam" id="PF00793">
    <property type="entry name" value="DAHP_synth_1"/>
    <property type="match status" value="1"/>
</dbReference>